<dbReference type="EMBL" id="JAANYN010000006">
    <property type="protein sequence ID" value="NHE58337.1"/>
    <property type="molecule type" value="Genomic_DNA"/>
</dbReference>
<organism evidence="1 2">
    <name type="scientific">Cyclobacterium plantarum</name>
    <dbReference type="NCBI Taxonomy" id="2716263"/>
    <lineage>
        <taxon>Bacteria</taxon>
        <taxon>Pseudomonadati</taxon>
        <taxon>Bacteroidota</taxon>
        <taxon>Cytophagia</taxon>
        <taxon>Cytophagales</taxon>
        <taxon>Cyclobacteriaceae</taxon>
        <taxon>Cyclobacterium</taxon>
    </lineage>
</organism>
<keyword evidence="2" id="KW-1185">Reference proteome</keyword>
<name>A0ABX0HCX8_9BACT</name>
<protein>
    <recommendedName>
        <fullName evidence="3">DUF4382 domain-containing protein</fullName>
    </recommendedName>
</protein>
<proteinExistence type="predicted"/>
<evidence type="ECO:0008006" key="3">
    <source>
        <dbReference type="Google" id="ProtNLM"/>
    </source>
</evidence>
<evidence type="ECO:0000313" key="2">
    <source>
        <dbReference type="Proteomes" id="UP000649799"/>
    </source>
</evidence>
<reference evidence="1 2" key="1">
    <citation type="submission" date="2020-03" db="EMBL/GenBank/DDBJ databases">
        <title>Cyclobacterium plantarum sp. nov., a marine bacterium isolated from a coastal-marine wetland.</title>
        <authorList>
            <person name="Sanchez-Porro C."/>
            <person name="Ventosa A."/>
            <person name="Amoozegar M."/>
        </authorList>
    </citation>
    <scope>NUCLEOTIDE SEQUENCE [LARGE SCALE GENOMIC DNA]</scope>
    <source>
        <strain evidence="1 2">GBPx2</strain>
    </source>
</reference>
<gene>
    <name evidence="1" type="ORF">G9Q97_16120</name>
</gene>
<accession>A0ABX0HCX8</accession>
<evidence type="ECO:0000313" key="1">
    <source>
        <dbReference type="EMBL" id="NHE58337.1"/>
    </source>
</evidence>
<comment type="caution">
    <text evidence="1">The sequence shown here is derived from an EMBL/GenBank/DDBJ whole genome shotgun (WGS) entry which is preliminary data.</text>
</comment>
<sequence length="261" mass="29649">MKRMKNLSGILIFAIIAWLYTGCTSENDMVPGTGDGTVGMLFKLQPASGSAANARVANTGLHFTDGFIQIKELELDLEGNFNRDGLISGGSFDNDDDDDDGNEWEYEVEFNEIKKVGFDQFDTETDFFINIPEGEYEEIEMEIDLIDYRNEPSILLNGTYMNAEGEETSFRFELFGDDIDFEVEIEADDDNYFVVDRVNNPLILFELVPERWFSSISTSELENAELDEDGVMVFSESSNRSIFQKVRERIATDAEIEIEID</sequence>
<dbReference type="Proteomes" id="UP000649799">
    <property type="component" value="Unassembled WGS sequence"/>
</dbReference>